<evidence type="ECO:0000313" key="9">
    <source>
        <dbReference type="EMBL" id="GAQ79223.1"/>
    </source>
</evidence>
<dbReference type="SMART" id="SM00356">
    <property type="entry name" value="ZnF_C3H1"/>
    <property type="match status" value="2"/>
</dbReference>
<keyword evidence="3 6" id="KW-0863">Zinc-finger</keyword>
<dbReference type="AlphaFoldDB" id="A0A1Y1HMJ1"/>
<evidence type="ECO:0000256" key="6">
    <source>
        <dbReference type="PROSITE-ProRule" id="PRU00723"/>
    </source>
</evidence>
<feature type="domain" description="C3H1-type" evidence="8">
    <location>
        <begin position="147"/>
        <end position="173"/>
    </location>
</feature>
<feature type="compositionally biased region" description="Basic and acidic residues" evidence="7">
    <location>
        <begin position="440"/>
        <end position="450"/>
    </location>
</feature>
<dbReference type="Pfam" id="PF00642">
    <property type="entry name" value="zf-CCCH"/>
    <property type="match status" value="1"/>
</dbReference>
<dbReference type="PROSITE" id="PS50103">
    <property type="entry name" value="ZF_C3H1"/>
    <property type="match status" value="1"/>
</dbReference>
<feature type="zinc finger region" description="C3H1-type" evidence="6">
    <location>
        <begin position="147"/>
        <end position="173"/>
    </location>
</feature>
<feature type="compositionally biased region" description="Polar residues" evidence="7">
    <location>
        <begin position="282"/>
        <end position="304"/>
    </location>
</feature>
<dbReference type="SUPFAM" id="SSF90229">
    <property type="entry name" value="CCCH zinc finger"/>
    <property type="match status" value="1"/>
</dbReference>
<evidence type="ECO:0000256" key="1">
    <source>
        <dbReference type="ARBA" id="ARBA00022723"/>
    </source>
</evidence>
<keyword evidence="1 6" id="KW-0479">Metal-binding</keyword>
<accession>A0A1Y1HMJ1</accession>
<dbReference type="EMBL" id="DF236975">
    <property type="protein sequence ID" value="GAQ79223.1"/>
    <property type="molecule type" value="Genomic_DNA"/>
</dbReference>
<dbReference type="InterPro" id="IPR036855">
    <property type="entry name" value="Znf_CCCH_sf"/>
</dbReference>
<dbReference type="PANTHER" id="PTHR14493">
    <property type="entry name" value="UNKEMPT FAMILY MEMBER"/>
    <property type="match status" value="1"/>
</dbReference>
<name>A0A1Y1HMJ1_KLENI</name>
<proteinExistence type="predicted"/>
<evidence type="ECO:0000256" key="3">
    <source>
        <dbReference type="ARBA" id="ARBA00022771"/>
    </source>
</evidence>
<dbReference type="GO" id="GO:0008270">
    <property type="term" value="F:zinc ion binding"/>
    <property type="evidence" value="ECO:0007669"/>
    <property type="project" value="UniProtKB-KW"/>
</dbReference>
<dbReference type="PANTHER" id="PTHR14493:SF90">
    <property type="entry name" value="ZINC FINGER CCCH DOMAIN-CONTAINING PROTEIN 2"/>
    <property type="match status" value="1"/>
</dbReference>
<evidence type="ECO:0000313" key="10">
    <source>
        <dbReference type="Proteomes" id="UP000054558"/>
    </source>
</evidence>
<dbReference type="InterPro" id="IPR057444">
    <property type="entry name" value="Znf-CCCH_AtC3H23-like"/>
</dbReference>
<feature type="region of interest" description="Disordered" evidence="7">
    <location>
        <begin position="214"/>
        <end position="318"/>
    </location>
</feature>
<feature type="compositionally biased region" description="Polar residues" evidence="7">
    <location>
        <begin position="248"/>
        <end position="261"/>
    </location>
</feature>
<dbReference type="InterPro" id="IPR000571">
    <property type="entry name" value="Znf_CCCH"/>
</dbReference>
<dbReference type="Pfam" id="PF25512">
    <property type="entry name" value="zf-CCCH_AtC3H23"/>
    <property type="match status" value="1"/>
</dbReference>
<gene>
    <name evidence="9" type="ORF">KFL_000260390</name>
</gene>
<evidence type="ECO:0000259" key="8">
    <source>
        <dbReference type="PROSITE" id="PS50103"/>
    </source>
</evidence>
<dbReference type="Proteomes" id="UP000054558">
    <property type="component" value="Unassembled WGS sequence"/>
</dbReference>
<sequence>MMMFEEPMAYPSASDASRYHALRLEENRDQQGRNIASPRQVSSLQNYAADLMAAAAAIQAHRDSSKYLDAEVERAMSAFGPRKDTDDEQWGHEKGEGGLDIYSCDQFRMYEFKVRRCMRGRSHDWTECPFAHPGEKARRRDPRKYHYSGTACPDFRKGTCRRGDACEFAHGVFECWLHPARYHTQPCKDGLKCRRRVCFFAHTPEQLRLLPAAAAAANHADKPHQKQGSPTKRQMTPDNAYSPIQPGSPASAQPYYNSNPSLGGGQQVPPMSPLGHTAPFSPRQSYRASNYPNNQMPPRSQAPTGTPRLERPSSLPPRLQLPSIEEQIQQAQLAAALVAASQSPASSPIPISGGSGRHYDESQQRMAEILAAHLCQLEIRGASTPGANWPQYPPPSPQSQRSSMDLPPSQRSSFDMGGFSQRSSFDLGYSDNRGGSIDLRSSHRESMDYGSRRSSFDYANFQMNSPAVRRTISVPASPATRQSNPWEAANEAEFQLPQRVESGKDLRAAIYGRLGANGQGRSEGGNSRICSG</sequence>
<evidence type="ECO:0000256" key="7">
    <source>
        <dbReference type="SAM" id="MobiDB-lite"/>
    </source>
</evidence>
<feature type="region of interest" description="Disordered" evidence="7">
    <location>
        <begin position="384"/>
        <end position="450"/>
    </location>
</feature>
<feature type="compositionally biased region" description="Polar residues" evidence="7">
    <location>
        <begin position="226"/>
        <end position="239"/>
    </location>
</feature>
<dbReference type="FunFam" id="3.30.1370.210:FF:000009">
    <property type="entry name" value="Zinc finger CCCH domain-containing protein 66"/>
    <property type="match status" value="1"/>
</dbReference>
<organism evidence="9 10">
    <name type="scientific">Klebsormidium nitens</name>
    <name type="common">Green alga</name>
    <name type="synonym">Ulothrix nitens</name>
    <dbReference type="NCBI Taxonomy" id="105231"/>
    <lineage>
        <taxon>Eukaryota</taxon>
        <taxon>Viridiplantae</taxon>
        <taxon>Streptophyta</taxon>
        <taxon>Klebsormidiophyceae</taxon>
        <taxon>Klebsormidiales</taxon>
        <taxon>Klebsormidiaceae</taxon>
        <taxon>Klebsormidium</taxon>
    </lineage>
</organism>
<reference evidence="9 10" key="1">
    <citation type="journal article" date="2014" name="Nat. Commun.">
        <title>Klebsormidium flaccidum genome reveals primary factors for plant terrestrial adaptation.</title>
        <authorList>
            <person name="Hori K."/>
            <person name="Maruyama F."/>
            <person name="Fujisawa T."/>
            <person name="Togashi T."/>
            <person name="Yamamoto N."/>
            <person name="Seo M."/>
            <person name="Sato S."/>
            <person name="Yamada T."/>
            <person name="Mori H."/>
            <person name="Tajima N."/>
            <person name="Moriyama T."/>
            <person name="Ikeuchi M."/>
            <person name="Watanabe M."/>
            <person name="Wada H."/>
            <person name="Kobayashi K."/>
            <person name="Saito M."/>
            <person name="Masuda T."/>
            <person name="Sasaki-Sekimoto Y."/>
            <person name="Mashiguchi K."/>
            <person name="Awai K."/>
            <person name="Shimojima M."/>
            <person name="Masuda S."/>
            <person name="Iwai M."/>
            <person name="Nobusawa T."/>
            <person name="Narise T."/>
            <person name="Kondo S."/>
            <person name="Saito H."/>
            <person name="Sato R."/>
            <person name="Murakawa M."/>
            <person name="Ihara Y."/>
            <person name="Oshima-Yamada Y."/>
            <person name="Ohtaka K."/>
            <person name="Satoh M."/>
            <person name="Sonobe K."/>
            <person name="Ishii M."/>
            <person name="Ohtani R."/>
            <person name="Kanamori-Sato M."/>
            <person name="Honoki R."/>
            <person name="Miyazaki D."/>
            <person name="Mochizuki H."/>
            <person name="Umetsu J."/>
            <person name="Higashi K."/>
            <person name="Shibata D."/>
            <person name="Kamiya Y."/>
            <person name="Sato N."/>
            <person name="Nakamura Y."/>
            <person name="Tabata S."/>
            <person name="Ida S."/>
            <person name="Kurokawa K."/>
            <person name="Ohta H."/>
        </authorList>
    </citation>
    <scope>NUCLEOTIDE SEQUENCE [LARGE SCALE GENOMIC DNA]</scope>
    <source>
        <strain evidence="9 10">NIES-2285</strain>
    </source>
</reference>
<evidence type="ECO:0000256" key="5">
    <source>
        <dbReference type="ARBA" id="ARBA00023125"/>
    </source>
</evidence>
<dbReference type="OrthoDB" id="410307at2759"/>
<keyword evidence="10" id="KW-1185">Reference proteome</keyword>
<dbReference type="InterPro" id="IPR045234">
    <property type="entry name" value="Unkempt-like"/>
</dbReference>
<dbReference type="Gene3D" id="3.30.1370.210">
    <property type="match status" value="1"/>
</dbReference>
<dbReference type="GO" id="GO:0003677">
    <property type="term" value="F:DNA binding"/>
    <property type="evidence" value="ECO:0007669"/>
    <property type="project" value="UniProtKB-KW"/>
</dbReference>
<keyword evidence="5" id="KW-0238">DNA-binding</keyword>
<keyword evidence="4 6" id="KW-0862">Zinc</keyword>
<evidence type="ECO:0000256" key="4">
    <source>
        <dbReference type="ARBA" id="ARBA00022833"/>
    </source>
</evidence>
<protein>
    <submittedName>
        <fullName evidence="9">Zinc finger CCCH domain-containing protein</fullName>
    </submittedName>
</protein>
<evidence type="ECO:0000256" key="2">
    <source>
        <dbReference type="ARBA" id="ARBA00022737"/>
    </source>
</evidence>
<dbReference type="STRING" id="105231.A0A1Y1HMJ1"/>
<keyword evidence="2" id="KW-0677">Repeat</keyword>